<accession>A0A811T6X0</accession>
<sequence>MVGLKMNSVEVLHISKSFDGHVVVSDLSFDIRAGLLMYGKKTNY</sequence>
<evidence type="ECO:0008006" key="3">
    <source>
        <dbReference type="Google" id="ProtNLM"/>
    </source>
</evidence>
<evidence type="ECO:0000313" key="1">
    <source>
        <dbReference type="EMBL" id="CAD6492051.1"/>
    </source>
</evidence>
<proteinExistence type="predicted"/>
<dbReference type="EMBL" id="CAJHIP010000006">
    <property type="protein sequence ID" value="CAD6492051.1"/>
    <property type="molecule type" value="Genomic_DNA"/>
</dbReference>
<dbReference type="AlphaFoldDB" id="A0A811T6X0"/>
<evidence type="ECO:0000313" key="2">
    <source>
        <dbReference type="Proteomes" id="UP000603056"/>
    </source>
</evidence>
<organism evidence="1 2">
    <name type="scientific">Candidatus Argoarchaeum ethanivorans</name>
    <dbReference type="NCBI Taxonomy" id="2608793"/>
    <lineage>
        <taxon>Archaea</taxon>
        <taxon>Methanobacteriati</taxon>
        <taxon>Methanobacteriota</taxon>
        <taxon>Stenosarchaea group</taxon>
        <taxon>Methanomicrobia</taxon>
        <taxon>Methanosarcinales</taxon>
        <taxon>Methanosarcinales incertae sedis</taxon>
        <taxon>GOM Arc I cluster</taxon>
        <taxon>Candidatus Argoarchaeum</taxon>
    </lineage>
</organism>
<name>A0A811T6X0_9EURY</name>
<comment type="caution">
    <text evidence="1">The sequence shown here is derived from an EMBL/GenBank/DDBJ whole genome shotgun (WGS) entry which is preliminary data.</text>
</comment>
<gene>
    <name evidence="1" type="ORF">FFODKBPE_00264</name>
</gene>
<reference evidence="1" key="1">
    <citation type="submission" date="2020-10" db="EMBL/GenBank/DDBJ databases">
        <authorList>
            <person name="Hahn C.J."/>
            <person name="Laso-Perez R."/>
            <person name="Vulcano F."/>
            <person name="Vaziourakis K.-M."/>
            <person name="Stokke R."/>
            <person name="Steen I.H."/>
            <person name="Teske A."/>
            <person name="Boetius A."/>
            <person name="Liebeke M."/>
            <person name="Amann R."/>
            <person name="Knittel K."/>
        </authorList>
    </citation>
    <scope>NUCLEOTIDE SEQUENCE</scope>
    <source>
        <strain evidence="1">Gfbio:e3339647-f889-4370-9287-4fb5cb688e4c:AG394J04_GoMArc1</strain>
    </source>
</reference>
<protein>
    <recommendedName>
        <fullName evidence="3">ABC transporter ATP-binding protein</fullName>
    </recommendedName>
</protein>
<dbReference type="Proteomes" id="UP000603056">
    <property type="component" value="Unassembled WGS sequence"/>
</dbReference>